<dbReference type="SMART" id="SM01080">
    <property type="entry name" value="CHASE2"/>
    <property type="match status" value="1"/>
</dbReference>
<feature type="transmembrane region" description="Helical" evidence="1">
    <location>
        <begin position="804"/>
        <end position="823"/>
    </location>
</feature>
<feature type="domain" description="CHASE2" evidence="2">
    <location>
        <begin position="423"/>
        <end position="787"/>
    </location>
</feature>
<dbReference type="OrthoDB" id="444941at2"/>
<evidence type="ECO:0000313" key="4">
    <source>
        <dbReference type="Proteomes" id="UP000239576"/>
    </source>
</evidence>
<proteinExistence type="predicted"/>
<keyword evidence="1" id="KW-0812">Transmembrane</keyword>
<reference evidence="4" key="1">
    <citation type="submission" date="2018-02" db="EMBL/GenBank/DDBJ databases">
        <authorList>
            <person name="Moore K."/>
            <person name="Momper L."/>
        </authorList>
    </citation>
    <scope>NUCLEOTIDE SEQUENCE [LARGE SCALE GENOMIC DNA]</scope>
    <source>
        <strain evidence="4">ULC18</strain>
    </source>
</reference>
<keyword evidence="1" id="KW-0472">Membrane</keyword>
<accession>A0A2T1DSK4</accession>
<evidence type="ECO:0000259" key="2">
    <source>
        <dbReference type="SMART" id="SM01080"/>
    </source>
</evidence>
<dbReference type="Proteomes" id="UP000239576">
    <property type="component" value="Unassembled WGS sequence"/>
</dbReference>
<feature type="transmembrane region" description="Helical" evidence="1">
    <location>
        <begin position="829"/>
        <end position="847"/>
    </location>
</feature>
<name>A0A2T1DSK4_9CYAN</name>
<dbReference type="GO" id="GO:0016301">
    <property type="term" value="F:kinase activity"/>
    <property type="evidence" value="ECO:0007669"/>
    <property type="project" value="UniProtKB-KW"/>
</dbReference>
<evidence type="ECO:0000256" key="1">
    <source>
        <dbReference type="SAM" id="Phobius"/>
    </source>
</evidence>
<dbReference type="Pfam" id="PF05226">
    <property type="entry name" value="CHASE2"/>
    <property type="match status" value="1"/>
</dbReference>
<reference evidence="3 4" key="2">
    <citation type="submission" date="2018-03" db="EMBL/GenBank/DDBJ databases">
        <title>The ancient ancestry and fast evolution of plastids.</title>
        <authorList>
            <person name="Moore K.R."/>
            <person name="Magnabosco C."/>
            <person name="Momper L."/>
            <person name="Gold D.A."/>
            <person name="Bosak T."/>
            <person name="Fournier G.P."/>
        </authorList>
    </citation>
    <scope>NUCLEOTIDE SEQUENCE [LARGE SCALE GENOMIC DNA]</scope>
    <source>
        <strain evidence="3 4">ULC18</strain>
    </source>
</reference>
<dbReference type="RefSeq" id="WP_106261193.1">
    <property type="nucleotide sequence ID" value="NZ_CAWNSW010000098.1"/>
</dbReference>
<keyword evidence="1" id="KW-1133">Transmembrane helix</keyword>
<dbReference type="AlphaFoldDB" id="A0A2T1DSK4"/>
<keyword evidence="3" id="KW-0808">Transferase</keyword>
<comment type="caution">
    <text evidence="3">The sequence shown here is derived from an EMBL/GenBank/DDBJ whole genome shotgun (WGS) entry which is preliminary data.</text>
</comment>
<protein>
    <submittedName>
        <fullName evidence="3">Histidine kinase</fullName>
    </submittedName>
</protein>
<keyword evidence="4" id="KW-1185">Reference proteome</keyword>
<dbReference type="Pfam" id="PF12770">
    <property type="entry name" value="CHAT"/>
    <property type="match status" value="1"/>
</dbReference>
<gene>
    <name evidence="3" type="ORF">C7B82_30960</name>
</gene>
<dbReference type="InterPro" id="IPR007890">
    <property type="entry name" value="CHASE2"/>
</dbReference>
<evidence type="ECO:0000313" key="3">
    <source>
        <dbReference type="EMBL" id="PSB23489.1"/>
    </source>
</evidence>
<dbReference type="EMBL" id="PVWK01000164">
    <property type="protein sequence ID" value="PSB23489.1"/>
    <property type="molecule type" value="Genomic_DNA"/>
</dbReference>
<organism evidence="3 4">
    <name type="scientific">Stenomitos frigidus ULC18</name>
    <dbReference type="NCBI Taxonomy" id="2107698"/>
    <lineage>
        <taxon>Bacteria</taxon>
        <taxon>Bacillati</taxon>
        <taxon>Cyanobacteriota</taxon>
        <taxon>Cyanophyceae</taxon>
        <taxon>Leptolyngbyales</taxon>
        <taxon>Leptolyngbyaceae</taxon>
        <taxon>Stenomitos</taxon>
    </lineage>
</organism>
<sequence length="853" mass="95502">MLSSPFRLKVQKVDQTCLFELSWGQGQQLVATLKYPTVLTELYQDWRRVYLSFYKTIQTPLTPVTDPVVETPLRGWTIAGGSLTPSTVNWHSKLVEAEAKLLNQFHLWLRSAELFDIRATIAQSSLGATTADTQTIQVFLTCPDLELARFPWEAWEVGTDFAATGRIRIVRAPATIRSKIAALQRLQSRGRARILAILGDDTGLNFQADQVAVRSLSSQAEITFVGWQPGQTPAEVKEHIRQAIADEQGWDVLFFAGHSNETEITGGELAIAPDTSIRIDEIAPQLTLAKERGLQVAIFNSCSGLSIAGSLIDLGFSQVAVMREPIHNCVAQEFLVQFLHSLAKHKDVHESLLAACQFLRLEKNLTYPSAYLVPSLFCHPGAALFRIQPWGWKQWMRQVMPTRWEAIALSTCALLSLVPQVQDRLLDQRVWMQAAYRDFTSQVPPATVPPVLLVQIDEASVRRDVRIAQPMPINRSYLADLVKRLVGLKAPIIALDYLLDRPIGNEKALRDAVQTAAIQQQRWIVFATLAEEFEAEKLFVTEESKIAERQWALQGGIEIFPNRMVLPYADENCRPTCPFAYLLALLKTAHQEANGKLPQPGLDRKTDLRTAVLDVVQQETAHSPKLAFLMQLHVHPLAEWSYASIGIPWLQPIIDFSIPPDRIYDRVAAWRLLNQPLQLPNLPQQVVIIMAGGYTEAGGIARDQADYMPLPAAVSYWHDRLPPNNHAATFPNGNSENSPAYLSVFPGGEIHAYTIHHLLTQRLVIPIPDVWLVGVAALIGKGIVGQFKRQQRQHLRRQSHRLHLSASLAIATVLWILLSLQLYISAAVLLPFILPLVTVWLYALPVLRRNSNA</sequence>
<keyword evidence="3" id="KW-0418">Kinase</keyword>
<feature type="transmembrane region" description="Helical" evidence="1">
    <location>
        <begin position="763"/>
        <end position="784"/>
    </location>
</feature>
<dbReference type="InterPro" id="IPR024983">
    <property type="entry name" value="CHAT_dom"/>
</dbReference>